<sequence length="552" mass="63639">MGFDQLGQNALGIVALIFSAIALLQICVLIFQHLLSGAKGYNRCSESVIGLWSKSTYRRFNVKEFRFEVVFDTPIISIASLINKQDPIINKGMFYIDGTLKSYRDTQVLERDPEHKKQMETIQRTHTADDERSSWIILLSSLQSRELQFRALDEEVRLKNPRMNGMIKGPEYELAVGVQVKTRCWNFVPGSVIRPYATTTISYIIEMMALMGIYWRVFDQSQWMLRAEGNGSIITSEVVRNLGVMITFTIVGKSNFGRDAVIPSNHTKELCFGSVPNIFEDGEDLAKDSVSQSLFLNFGSQDNVELTLESLGCIPEFIERYKKNHKHLFPVSFEIIGMLGKVLRLRKSALRMIPNPTQDYWLKKVGAKPSWRITKLMTGFQKKLTELSELEGYSDMHLDKHVIFSIIEKWQDIESLGYIDEYNLGIEVQEKIHDALDETTEFLLDETRQTDVLQVVVAHLEKVTKALNDDTFPLCFIYSVNKEATLIEYYFDTILYSIVQDADEDEKEQRHIIWVSLIFRMLCWLLLHDWNKDDKCRVPSNLKGNRMPVFIG</sequence>
<evidence type="ECO:0000256" key="1">
    <source>
        <dbReference type="SAM" id="Phobius"/>
    </source>
</evidence>
<keyword evidence="3" id="KW-1185">Reference proteome</keyword>
<proteinExistence type="predicted"/>
<dbReference type="EMBL" id="PQXM01000933">
    <property type="protein sequence ID" value="TGO66757.1"/>
    <property type="molecule type" value="Genomic_DNA"/>
</dbReference>
<keyword evidence="1" id="KW-0812">Transmembrane</keyword>
<name>A0A4Z1JCU2_9HELO</name>
<dbReference type="Proteomes" id="UP000297229">
    <property type="component" value="Unassembled WGS sequence"/>
</dbReference>
<protein>
    <recommendedName>
        <fullName evidence="4">Modin</fullName>
    </recommendedName>
</protein>
<gene>
    <name evidence="2" type="ORF">BELL_0935g00030</name>
</gene>
<feature type="transmembrane region" description="Helical" evidence="1">
    <location>
        <begin position="12"/>
        <end position="35"/>
    </location>
</feature>
<reference evidence="2 3" key="1">
    <citation type="submission" date="2017-12" db="EMBL/GenBank/DDBJ databases">
        <title>Comparative genomics of Botrytis spp.</title>
        <authorList>
            <person name="Valero-Jimenez C.A."/>
            <person name="Tapia P."/>
            <person name="Veloso J."/>
            <person name="Silva-Moreno E."/>
            <person name="Staats M."/>
            <person name="Valdes J.H."/>
            <person name="Van Kan J.A.L."/>
        </authorList>
    </citation>
    <scope>NUCLEOTIDE SEQUENCE [LARGE SCALE GENOMIC DNA]</scope>
    <source>
        <strain evidence="2 3">Be9601</strain>
    </source>
</reference>
<evidence type="ECO:0000313" key="2">
    <source>
        <dbReference type="EMBL" id="TGO66757.1"/>
    </source>
</evidence>
<evidence type="ECO:0008006" key="4">
    <source>
        <dbReference type="Google" id="ProtNLM"/>
    </source>
</evidence>
<keyword evidence="1" id="KW-0472">Membrane</keyword>
<comment type="caution">
    <text evidence="2">The sequence shown here is derived from an EMBL/GenBank/DDBJ whole genome shotgun (WGS) entry which is preliminary data.</text>
</comment>
<organism evidence="2 3">
    <name type="scientific">Botrytis elliptica</name>
    <dbReference type="NCBI Taxonomy" id="278938"/>
    <lineage>
        <taxon>Eukaryota</taxon>
        <taxon>Fungi</taxon>
        <taxon>Dikarya</taxon>
        <taxon>Ascomycota</taxon>
        <taxon>Pezizomycotina</taxon>
        <taxon>Leotiomycetes</taxon>
        <taxon>Helotiales</taxon>
        <taxon>Sclerotiniaceae</taxon>
        <taxon>Botrytis</taxon>
    </lineage>
</organism>
<keyword evidence="1" id="KW-1133">Transmembrane helix</keyword>
<accession>A0A4Z1JCU2</accession>
<dbReference type="AlphaFoldDB" id="A0A4Z1JCU2"/>
<evidence type="ECO:0000313" key="3">
    <source>
        <dbReference type="Proteomes" id="UP000297229"/>
    </source>
</evidence>
<dbReference type="STRING" id="278938.A0A4Z1JCU2"/>